<protein>
    <submittedName>
        <fullName evidence="2">Uncharacterized protein</fullName>
    </submittedName>
</protein>
<feature type="region of interest" description="Disordered" evidence="1">
    <location>
        <begin position="1"/>
        <end position="51"/>
    </location>
</feature>
<dbReference type="Proteomes" id="UP000076154">
    <property type="component" value="Unassembled WGS sequence"/>
</dbReference>
<feature type="compositionally biased region" description="Basic and acidic residues" evidence="1">
    <location>
        <begin position="727"/>
        <end position="736"/>
    </location>
</feature>
<accession>A0A369KFI0</accession>
<dbReference type="OrthoDB" id="3061702at2759"/>
<feature type="compositionally biased region" description="Low complexity" evidence="1">
    <location>
        <begin position="656"/>
        <end position="670"/>
    </location>
</feature>
<feature type="region of interest" description="Disordered" evidence="1">
    <location>
        <begin position="608"/>
        <end position="736"/>
    </location>
</feature>
<dbReference type="AlphaFoldDB" id="A0A369KFI0"/>
<dbReference type="InParanoid" id="A0A369KFI0"/>
<gene>
    <name evidence="2" type="ORF">Hypma_007049</name>
</gene>
<proteinExistence type="predicted"/>
<dbReference type="STRING" id="39966.A0A369KFI0"/>
<comment type="caution">
    <text evidence="2">The sequence shown here is derived from an EMBL/GenBank/DDBJ whole genome shotgun (WGS) entry which is preliminary data.</text>
</comment>
<feature type="compositionally biased region" description="Polar residues" evidence="1">
    <location>
        <begin position="15"/>
        <end position="24"/>
    </location>
</feature>
<dbReference type="EMBL" id="LUEZ02000005">
    <property type="protein sequence ID" value="RDB30533.1"/>
    <property type="molecule type" value="Genomic_DNA"/>
</dbReference>
<feature type="region of interest" description="Disordered" evidence="1">
    <location>
        <begin position="439"/>
        <end position="482"/>
    </location>
</feature>
<feature type="compositionally biased region" description="Low complexity" evidence="1">
    <location>
        <begin position="608"/>
        <end position="620"/>
    </location>
</feature>
<sequence length="736" mass="78600">MDNTLSRPAADDQASHSIDSTQSPPGDANAKASNTSQTASKPLADAARSKQGVFNTEQKAFLTQYFAAYRTKCHELDQIATGPRRTRNVMGDKGQWVMDNVYKKFVEKFNSDGPDGPNLESLQHKMKKWYSNQFTSNKANDTAVSSSTEKPRATTGIEVFAQENKTNIHAKITEERTQLGQSPKEANLPLHRKLKKELFEELDEDARAEYEAKAAELNARRDQPPDPKLVFGNQDSLIATTSSTLRKMCGWEWGGHGDVVFFVQAAYRDEEGHLKSFNVTVSKEAKSASFSETYTDIKNFRKHFKQFAHELLPAPRVKEMTPRSPHQEPNLVIAYNEDGYPLLPSVDPESIPVAACRQLLTKYIEFAWGLSSSAAVPSDILGSPLRDSVGLVSHNDLATFPSLDLKVMKGTDVLRLYTTIFDAQNKFEFIIKFAKPAHVTSPDDDEISEVLNDGPSREASPVTDAPKPPSPSPPTMDFTPQILRPSASCSATIEDTAVVALTEVVPGQGSSGGADPAPPSSGQGRDRGCGRGRGRGQGHGRGRGGGKHAGGRNRDTTVKISASTISTNSLVGVPGVEAGSVQSSVPVSAPVPASTSSLISIPVAAPTAAQAQVPSTAASVHANKATSPALDNAPAVTPTDGPVHGRSPAATTDAVTSTTKRSPTTSTAKTGGIGSSTTVASTQGSGAPSTAPEDPPSNTSEVRRSTRKRKAPGAEEDQKAAPATKRWAPDRWAWDK</sequence>
<organism evidence="2 3">
    <name type="scientific">Hypsizygus marmoreus</name>
    <name type="common">White beech mushroom</name>
    <name type="synonym">Agaricus marmoreus</name>
    <dbReference type="NCBI Taxonomy" id="39966"/>
    <lineage>
        <taxon>Eukaryota</taxon>
        <taxon>Fungi</taxon>
        <taxon>Dikarya</taxon>
        <taxon>Basidiomycota</taxon>
        <taxon>Agaricomycotina</taxon>
        <taxon>Agaricomycetes</taxon>
        <taxon>Agaricomycetidae</taxon>
        <taxon>Agaricales</taxon>
        <taxon>Tricholomatineae</taxon>
        <taxon>Lyophyllaceae</taxon>
        <taxon>Hypsizygus</taxon>
    </lineage>
</organism>
<keyword evidence="3" id="KW-1185">Reference proteome</keyword>
<feature type="compositionally biased region" description="Polar residues" evidence="1">
    <location>
        <begin position="31"/>
        <end position="40"/>
    </location>
</feature>
<evidence type="ECO:0000256" key="1">
    <source>
        <dbReference type="SAM" id="MobiDB-lite"/>
    </source>
</evidence>
<feature type="compositionally biased region" description="Polar residues" evidence="1">
    <location>
        <begin position="675"/>
        <end position="688"/>
    </location>
</feature>
<feature type="region of interest" description="Disordered" evidence="1">
    <location>
        <begin position="506"/>
        <end position="555"/>
    </location>
</feature>
<name>A0A369KFI0_HYPMA</name>
<evidence type="ECO:0000313" key="3">
    <source>
        <dbReference type="Proteomes" id="UP000076154"/>
    </source>
</evidence>
<evidence type="ECO:0000313" key="2">
    <source>
        <dbReference type="EMBL" id="RDB30533.1"/>
    </source>
</evidence>
<feature type="compositionally biased region" description="Basic residues" evidence="1">
    <location>
        <begin position="530"/>
        <end position="551"/>
    </location>
</feature>
<reference evidence="2" key="1">
    <citation type="submission" date="2018-04" db="EMBL/GenBank/DDBJ databases">
        <title>Whole genome sequencing of Hypsizygus marmoreus.</title>
        <authorList>
            <person name="Choi I.-G."/>
            <person name="Min B."/>
            <person name="Kim J.-G."/>
            <person name="Kim S."/>
            <person name="Oh Y.-L."/>
            <person name="Kong W.-S."/>
            <person name="Park H."/>
            <person name="Jeong J."/>
            <person name="Song E.-S."/>
        </authorList>
    </citation>
    <scope>NUCLEOTIDE SEQUENCE [LARGE SCALE GENOMIC DNA]</scope>
    <source>
        <strain evidence="2">51987-8</strain>
    </source>
</reference>